<dbReference type="EMBL" id="CP072270">
    <property type="protein sequence ID" value="QTK42359.1"/>
    <property type="molecule type" value="Genomic_DNA"/>
</dbReference>
<dbReference type="EMBL" id="ABFEVW020000013">
    <property type="protein sequence ID" value="EKU3568777.1"/>
    <property type="molecule type" value="Genomic_DNA"/>
</dbReference>
<dbReference type="EMBL" id="VMBB01000013">
    <property type="protein sequence ID" value="MDR8260845.1"/>
    <property type="molecule type" value="Genomic_DNA"/>
</dbReference>
<name>A0A0B3ZGY2_ACIBA</name>
<proteinExistence type="predicted"/>
<organism evidence="6 11">
    <name type="scientific">Acinetobacter baumannii</name>
    <dbReference type="NCBI Taxonomy" id="470"/>
    <lineage>
        <taxon>Bacteria</taxon>
        <taxon>Pseudomonadati</taxon>
        <taxon>Pseudomonadota</taxon>
        <taxon>Gammaproteobacteria</taxon>
        <taxon>Moraxellales</taxon>
        <taxon>Moraxellaceae</taxon>
        <taxon>Acinetobacter</taxon>
        <taxon>Acinetobacter calcoaceticus/baumannii complex</taxon>
    </lineage>
</organism>
<reference evidence="9" key="6">
    <citation type="submission" date="2021-03" db="EMBL/GenBank/DDBJ databases">
        <title>Complete genome sequencing of Acinetobacter baumannii.</title>
        <authorList>
            <person name="Yadav B."/>
            <person name="Makwana N."/>
            <person name="Kharat A.S."/>
            <person name="Veeraraghavan B."/>
            <person name="Vijayakumar S."/>
            <person name="Priya M."/>
        </authorList>
    </citation>
    <scope>NUCLEOTIDE SEQUENCE</scope>
    <source>
        <strain evidence="9">KSK6</strain>
    </source>
</reference>
<dbReference type="Proteomes" id="UP000664966">
    <property type="component" value="Chromosome"/>
</dbReference>
<reference evidence="6 11" key="1">
    <citation type="submission" date="2016-05" db="EMBL/GenBank/DDBJ databases">
        <title>The evolution of Acinetobacter baumannii in vivo.</title>
        <authorList>
            <person name="Hua X."/>
            <person name="Yu Y."/>
        </authorList>
    </citation>
    <scope>NUCLEOTIDE SEQUENCE [LARGE SCALE GENOMIC DNA]</scope>
    <source>
        <strain evidence="6 11">XH647</strain>
    </source>
</reference>
<dbReference type="EMBL" id="PHJU02000033">
    <property type="protein sequence ID" value="PQL81523.1"/>
    <property type="molecule type" value="Genomic_DNA"/>
</dbReference>
<reference evidence="10 14" key="4">
    <citation type="submission" date="2018-12" db="EMBL/GenBank/DDBJ databases">
        <title>Draft Genome Sequences Human Pathogenic Acinetobacter baumannii Strains.</title>
        <authorList>
            <person name="Madhi M."/>
            <person name="Ronco T."/>
            <person name="Olsen R.H."/>
            <person name="Hassani A."/>
        </authorList>
    </citation>
    <scope>NUCLEOTIDE SEQUENCE [LARGE SCALE GENOMIC DNA]</scope>
    <source>
        <strain evidence="10 14">AB3</strain>
    </source>
</reference>
<gene>
    <name evidence="6" type="ORF">A7M90_12625</name>
    <name evidence="8" type="ORF">B9W25_08445</name>
    <name evidence="7" type="ORF">CV954_015075</name>
    <name evidence="10" type="ORF">EJ062_05810</name>
    <name evidence="5" type="ORF">FPK63_02570</name>
    <name evidence="4" type="ORF">FPK87_10250</name>
    <name evidence="9" type="ORF">J6E47_13140</name>
    <name evidence="1" type="ORF">JHZ39_002421</name>
    <name evidence="2" type="ORF">MKP18_002182</name>
</gene>
<evidence type="ECO:0000313" key="1">
    <source>
        <dbReference type="EMBL" id="EGY2378024.1"/>
    </source>
</evidence>
<reference evidence="8 13" key="2">
    <citation type="submission" date="2017-04" db="EMBL/GenBank/DDBJ databases">
        <title>Comparison of Acinetobacter baumannii whole genome sequences from two major hospitals in Kuwait.</title>
        <authorList>
            <person name="Nasser K."/>
            <person name="Habibi N."/>
            <person name="Khan M.W."/>
            <person name="Purohit P."/>
            <person name="Al-Obaid I."/>
            <person name="Dhar R."/>
            <person name="Al-Fouzan W."/>
            <person name="Mustafa A.S."/>
        </authorList>
    </citation>
    <scope>NUCLEOTIDE SEQUENCE [LARGE SCALE GENOMIC DNA]</scope>
    <source>
        <strain evidence="8 13">KUFAR57</strain>
    </source>
</reference>
<evidence type="ECO:0000313" key="12">
    <source>
        <dbReference type="Proteomes" id="UP000233757"/>
    </source>
</evidence>
<dbReference type="RefSeq" id="WP_001022848.1">
    <property type="nucleotide sequence ID" value="NZ_AP024415.1"/>
</dbReference>
<dbReference type="Proteomes" id="UP000237823">
    <property type="component" value="Unassembled WGS sequence"/>
</dbReference>
<reference evidence="4" key="5">
    <citation type="submission" date="2019-07" db="EMBL/GenBank/DDBJ databases">
        <title>Biological characteristics of mucoid Acinetobacter baumannii from a general hospital in China.</title>
        <authorList>
            <person name="Hua X."/>
            <person name="Yu Y."/>
        </authorList>
    </citation>
    <scope>NUCLEOTIDE SEQUENCE</scope>
    <source>
        <strain evidence="4">N41</strain>
        <strain evidence="5">N8</strain>
    </source>
</reference>
<accession>A0A0B3ZGY2</accession>
<evidence type="ECO:0000313" key="2">
    <source>
        <dbReference type="EMBL" id="EKU3568777.1"/>
    </source>
</evidence>
<dbReference type="EMBL" id="ABFEVW030000013">
    <property type="protein sequence ID" value="EMN1071874.1"/>
    <property type="molecule type" value="Genomic_DNA"/>
</dbReference>
<dbReference type="Proteomes" id="UP000179937">
    <property type="component" value="Unassembled WGS sequence"/>
</dbReference>
<dbReference type="Proteomes" id="UP000233757">
    <property type="component" value="Unassembled WGS sequence"/>
</dbReference>
<evidence type="ECO:0000313" key="3">
    <source>
        <dbReference type="EMBL" id="EMN1071874.1"/>
    </source>
</evidence>
<dbReference type="AlphaFoldDB" id="A0A0B3ZGY2"/>
<dbReference type="PATRIC" id="fig|470.1320.peg.204"/>
<dbReference type="EMBL" id="LYKI01000003">
    <property type="protein sequence ID" value="OIG74975.1"/>
    <property type="molecule type" value="Genomic_DNA"/>
</dbReference>
<evidence type="ECO:0000313" key="14">
    <source>
        <dbReference type="Proteomes" id="UP000268239"/>
    </source>
</evidence>
<dbReference type="EMBL" id="RXLU01000022">
    <property type="protein sequence ID" value="RTQ82322.1"/>
    <property type="molecule type" value="Genomic_DNA"/>
</dbReference>
<evidence type="ECO:0000313" key="13">
    <source>
        <dbReference type="Proteomes" id="UP000237823"/>
    </source>
</evidence>
<evidence type="ECO:0000313" key="7">
    <source>
        <dbReference type="EMBL" id="PQL81523.1"/>
    </source>
</evidence>
<dbReference type="Proteomes" id="UP000268239">
    <property type="component" value="Unassembled WGS sequence"/>
</dbReference>
<dbReference type="EMBL" id="NEPB01000013">
    <property type="protein sequence ID" value="PRN35339.1"/>
    <property type="molecule type" value="Genomic_DNA"/>
</dbReference>
<reference evidence="3" key="7">
    <citation type="submission" date="2024-02" db="EMBL/GenBank/DDBJ databases">
        <authorList>
            <consortium name="Clinical and Environmental Microbiology Branch: Whole genome sequencing antimicrobial resistance pathogens in the healthcare setting"/>
        </authorList>
    </citation>
    <scope>NUCLEOTIDE SEQUENCE</scope>
    <source>
        <strain evidence="1">2018HL-00813</strain>
        <strain evidence="2">2021GN-00227</strain>
    </source>
</reference>
<dbReference type="EMBL" id="VMAF01000002">
    <property type="protein sequence ID" value="MDR8429980.1"/>
    <property type="molecule type" value="Genomic_DNA"/>
</dbReference>
<evidence type="ECO:0000313" key="6">
    <source>
        <dbReference type="EMBL" id="OIG74975.1"/>
    </source>
</evidence>
<evidence type="ECO:0000313" key="9">
    <source>
        <dbReference type="EMBL" id="QTK42359.1"/>
    </source>
</evidence>
<evidence type="ECO:0000313" key="8">
    <source>
        <dbReference type="EMBL" id="PRN35339.1"/>
    </source>
</evidence>
<evidence type="ECO:0000313" key="10">
    <source>
        <dbReference type="EMBL" id="RTQ82322.1"/>
    </source>
</evidence>
<dbReference type="EMBL" id="AAYLMQ010000029">
    <property type="protein sequence ID" value="EGY2378024.1"/>
    <property type="molecule type" value="Genomic_DNA"/>
</dbReference>
<reference evidence="7 12" key="3">
    <citation type="submission" date="2018-02" db="EMBL/GenBank/DDBJ databases">
        <title>Acinetobacter baumanii whole genome sequence.</title>
        <authorList>
            <person name="Qasim Z.J."/>
        </authorList>
    </citation>
    <scope>NUCLEOTIDE SEQUENCE [LARGE SCALE GENOMIC DNA]</scope>
    <source>
        <strain evidence="7 12">ZQ8</strain>
    </source>
</reference>
<sequence length="431" mass="47456">MNILALSSTGELSLVAGASPSLKLEFDTHSYLANTEINVAFFAKVTSPRGPADISMRLEIRDAVTGDQIVTVQGLVDGDIENSASIVAVADAKEYFERFDLSLGIDALQAILKSNAYNESNSLGRASKTLALEDESLPSFNPDELYKILTSQLSTPAYLTLPNPHDLPIYVAAQRAATKLRIPLDAEINPTFTAEQAAQFATSVDAQSQFVQFIWSPNLCRPSGAVTLRGRKVPAYYLGHYIGDKLLRNAKLNKQGFAPLKNAVAWKDYPFTAKNLSQMPNIDLEDEQTQEMLAKAKVNVVRPVKFETTLFVLSDVLTQYQSKNSALRLVPAAEIAARVTNKCIEILRTYMFQATPDYIKKAGDEIQEFLEGASSETTGWLQPAEDLGGKPFEFSLIPDKDYPYERVRLYLAHGVVGTTRAAIFDDDVLVK</sequence>
<protein>
    <submittedName>
        <fullName evidence="6">Uncharacterized protein</fullName>
    </submittedName>
</protein>
<evidence type="ECO:0000313" key="4">
    <source>
        <dbReference type="EMBL" id="MDR8260845.1"/>
    </source>
</evidence>
<evidence type="ECO:0000313" key="5">
    <source>
        <dbReference type="EMBL" id="MDR8429980.1"/>
    </source>
</evidence>
<evidence type="ECO:0000313" key="11">
    <source>
        <dbReference type="Proteomes" id="UP000179937"/>
    </source>
</evidence>